<accession>A0A9D3WUA3</accession>
<dbReference type="AlphaFoldDB" id="A0A9D3WUA3"/>
<organism evidence="2 3">
    <name type="scientific">Mauremys mutica</name>
    <name type="common">yellowpond turtle</name>
    <dbReference type="NCBI Taxonomy" id="74926"/>
    <lineage>
        <taxon>Eukaryota</taxon>
        <taxon>Metazoa</taxon>
        <taxon>Chordata</taxon>
        <taxon>Craniata</taxon>
        <taxon>Vertebrata</taxon>
        <taxon>Euteleostomi</taxon>
        <taxon>Archelosauria</taxon>
        <taxon>Testudinata</taxon>
        <taxon>Testudines</taxon>
        <taxon>Cryptodira</taxon>
        <taxon>Durocryptodira</taxon>
        <taxon>Testudinoidea</taxon>
        <taxon>Geoemydidae</taxon>
        <taxon>Geoemydinae</taxon>
        <taxon>Mauremys</taxon>
    </lineage>
</organism>
<proteinExistence type="predicted"/>
<evidence type="ECO:0000313" key="3">
    <source>
        <dbReference type="Proteomes" id="UP000827986"/>
    </source>
</evidence>
<sequence>MIELLTEFQQPSAPNSALQGSPSASRSSPSTSACTLPALARMTRKPSCLSISRGFAPVLATNNRGLPELLAPWHLIRSHTHALIQPFKLSEKVVQGPSGHPPDQWAQGPAPTCPTASQRTGR</sequence>
<protein>
    <submittedName>
        <fullName evidence="2">Uncharacterized protein</fullName>
    </submittedName>
</protein>
<feature type="region of interest" description="Disordered" evidence="1">
    <location>
        <begin position="93"/>
        <end position="122"/>
    </location>
</feature>
<feature type="compositionally biased region" description="Low complexity" evidence="1">
    <location>
        <begin position="21"/>
        <end position="33"/>
    </location>
</feature>
<comment type="caution">
    <text evidence="2">The sequence shown here is derived from an EMBL/GenBank/DDBJ whole genome shotgun (WGS) entry which is preliminary data.</text>
</comment>
<dbReference type="Proteomes" id="UP000827986">
    <property type="component" value="Unassembled WGS sequence"/>
</dbReference>
<name>A0A9D3WUA3_9SAUR</name>
<feature type="compositionally biased region" description="Polar residues" evidence="1">
    <location>
        <begin position="7"/>
        <end position="20"/>
    </location>
</feature>
<feature type="region of interest" description="Disordered" evidence="1">
    <location>
        <begin position="7"/>
        <end position="37"/>
    </location>
</feature>
<keyword evidence="3" id="KW-1185">Reference proteome</keyword>
<gene>
    <name evidence="2" type="ORF">KIL84_002966</name>
</gene>
<evidence type="ECO:0000256" key="1">
    <source>
        <dbReference type="SAM" id="MobiDB-lite"/>
    </source>
</evidence>
<reference evidence="2" key="1">
    <citation type="submission" date="2021-09" db="EMBL/GenBank/DDBJ databases">
        <title>The genome of Mauremys mutica provides insights into the evolution of semi-aquatic lifestyle.</title>
        <authorList>
            <person name="Gong S."/>
            <person name="Gao Y."/>
        </authorList>
    </citation>
    <scope>NUCLEOTIDE SEQUENCE</scope>
    <source>
        <strain evidence="2">MM-2020</strain>
        <tissue evidence="2">Muscle</tissue>
    </source>
</reference>
<evidence type="ECO:0000313" key="2">
    <source>
        <dbReference type="EMBL" id="KAH1167483.1"/>
    </source>
</evidence>
<dbReference type="EMBL" id="JAHDVG010000486">
    <property type="protein sequence ID" value="KAH1167483.1"/>
    <property type="molecule type" value="Genomic_DNA"/>
</dbReference>